<organism evidence="1 2">
    <name type="scientific">Dryococelus australis</name>
    <dbReference type="NCBI Taxonomy" id="614101"/>
    <lineage>
        <taxon>Eukaryota</taxon>
        <taxon>Metazoa</taxon>
        <taxon>Ecdysozoa</taxon>
        <taxon>Arthropoda</taxon>
        <taxon>Hexapoda</taxon>
        <taxon>Insecta</taxon>
        <taxon>Pterygota</taxon>
        <taxon>Neoptera</taxon>
        <taxon>Polyneoptera</taxon>
        <taxon>Phasmatodea</taxon>
        <taxon>Verophasmatodea</taxon>
        <taxon>Anareolatae</taxon>
        <taxon>Phasmatidae</taxon>
        <taxon>Eurycanthinae</taxon>
        <taxon>Dryococelus</taxon>
    </lineage>
</organism>
<sequence length="297" mass="33998">MKEGLTQKMASVNYMATTADCWSRDKKSFLGVTAHWINNKTLDKESCALACKHIRGHHVVTLAREIWSISCTYKIQNKVVCMTTDNASNFVKCFKTFGIPYENENTKEEEEDNAEVISLTKILTLTFICHRIKDVQRFIPPEIELMKEYCDIMGLVAQSLVLQREAGMYMGYLLPILHFLEKKLAAREGKHMKYCLPLLSVVRSGIKKRFGAIWMEKLVIAACLHLRFKFDWLDGEDKFLAESWIKSEMQSEDVSHNIQDDAEETPEDDNFFCIARSKSFANSAACEVAQFMKASSS</sequence>
<gene>
    <name evidence="1" type="ORF">PR048_017606</name>
</gene>
<comment type="caution">
    <text evidence="1">The sequence shown here is derived from an EMBL/GenBank/DDBJ whole genome shotgun (WGS) entry which is preliminary data.</text>
</comment>
<proteinExistence type="predicted"/>
<dbReference type="PANTHER" id="PTHR47501">
    <property type="entry name" value="TRANSPOSASE-RELATED"/>
    <property type="match status" value="1"/>
</dbReference>
<protein>
    <submittedName>
        <fullName evidence="1">Uncharacterized protein</fullName>
    </submittedName>
</protein>
<name>A0ABQ9HA06_9NEOP</name>
<evidence type="ECO:0000313" key="2">
    <source>
        <dbReference type="Proteomes" id="UP001159363"/>
    </source>
</evidence>
<accession>A0ABQ9HA06</accession>
<dbReference type="EMBL" id="JARBHB010000006">
    <property type="protein sequence ID" value="KAJ8881133.1"/>
    <property type="molecule type" value="Genomic_DNA"/>
</dbReference>
<dbReference type="PANTHER" id="PTHR47501:SF5">
    <property type="entry name" value="HAT C-TERMINAL DIMERISATION DOMAIN-CONTAINING PROTEIN"/>
    <property type="match status" value="1"/>
</dbReference>
<keyword evidence="2" id="KW-1185">Reference proteome</keyword>
<reference evidence="1 2" key="1">
    <citation type="submission" date="2023-02" db="EMBL/GenBank/DDBJ databases">
        <title>LHISI_Scaffold_Assembly.</title>
        <authorList>
            <person name="Stuart O.P."/>
            <person name="Cleave R."/>
            <person name="Magrath M.J.L."/>
            <person name="Mikheyev A.S."/>
        </authorList>
    </citation>
    <scope>NUCLEOTIDE SEQUENCE [LARGE SCALE GENOMIC DNA]</scope>
    <source>
        <strain evidence="1">Daus_M_001</strain>
        <tissue evidence="1">Leg muscle</tissue>
    </source>
</reference>
<evidence type="ECO:0000313" key="1">
    <source>
        <dbReference type="EMBL" id="KAJ8881133.1"/>
    </source>
</evidence>
<dbReference type="InterPro" id="IPR012337">
    <property type="entry name" value="RNaseH-like_sf"/>
</dbReference>
<dbReference type="SUPFAM" id="SSF53098">
    <property type="entry name" value="Ribonuclease H-like"/>
    <property type="match status" value="1"/>
</dbReference>
<dbReference type="Proteomes" id="UP001159363">
    <property type="component" value="Chromosome 5"/>
</dbReference>